<feature type="region of interest" description="Disordered" evidence="1">
    <location>
        <begin position="257"/>
        <end position="288"/>
    </location>
</feature>
<dbReference type="EMBL" id="PPTA01000015">
    <property type="protein sequence ID" value="TFA99234.1"/>
    <property type="molecule type" value="Genomic_DNA"/>
</dbReference>
<dbReference type="Proteomes" id="UP001642720">
    <property type="component" value="Unassembled WGS sequence"/>
</dbReference>
<name>A0ABY2GVB3_9HYPO</name>
<evidence type="ECO:0000256" key="2">
    <source>
        <dbReference type="SAM" id="Phobius"/>
    </source>
</evidence>
<dbReference type="GeneID" id="300580448"/>
<feature type="compositionally biased region" description="Polar residues" evidence="1">
    <location>
        <begin position="380"/>
        <end position="410"/>
    </location>
</feature>
<dbReference type="RefSeq" id="XP_073555436.1">
    <property type="nucleotide sequence ID" value="XM_073705998.1"/>
</dbReference>
<evidence type="ECO:0000256" key="1">
    <source>
        <dbReference type="SAM" id="MobiDB-lite"/>
    </source>
</evidence>
<keyword evidence="2" id="KW-0812">Transmembrane</keyword>
<gene>
    <name evidence="3" type="ORF">CCMA1212_008891</name>
</gene>
<sequence>MEDNHGIDGSLYCSRSNAQHVQTCTPDCRAQFLTSLAPKVDGYGTLCQAFSNSFKDGGQGLAVLYCCGSQLCEMDVMGSADLDCAEHQQGPQILSEVWYTLHSHMLNTLVDTDLGSDGYDSVTDPASLNQAHVLSKSRHGKEHARQENATPTAALPTATPSGFLIEGFHTITSKIHPPPASEIAHGSTASESHVLHLATTTETSKPLHERARDTSKVPSGTKVTIGVSVMVGILAVVALIAWHIRIRMRLRNKKRISRPVKPSSLPPTPLISPSSSYAGPPNAPLTPPARLQERRFLLTRALSLRRNNYRRRHGDEEEPEEWSAVPLAPMPPLTPPSASRPAKRPLEEDEPGGITATTTISMTTTAPPRPPRSDIPPAGSLTSVFSRASTLRATTSNASSDSTQIKSSGVTAVELPRQPARVYETPPSIRGLASPGPPPNRALPSLPADGRRSPLRSPLASPTRPTRRASPNSGTAPPRSTLGVNEGNGGSRRKSREESGGGAGRTSGETGLSSLRRVMHVRSPLLNEVCLNSATKTE</sequence>
<protein>
    <recommendedName>
        <fullName evidence="5">Extracellular membrane protein CFEM domain-containing protein</fullName>
    </recommendedName>
</protein>
<keyword evidence="2" id="KW-0472">Membrane</keyword>
<comment type="caution">
    <text evidence="3">The sequence shown here is derived from an EMBL/GenBank/DDBJ whole genome shotgun (WGS) entry which is preliminary data.</text>
</comment>
<organism evidence="3 4">
    <name type="scientific">Trichoderma ghanense</name>
    <dbReference type="NCBI Taxonomy" id="65468"/>
    <lineage>
        <taxon>Eukaryota</taxon>
        <taxon>Fungi</taxon>
        <taxon>Dikarya</taxon>
        <taxon>Ascomycota</taxon>
        <taxon>Pezizomycotina</taxon>
        <taxon>Sordariomycetes</taxon>
        <taxon>Hypocreomycetidae</taxon>
        <taxon>Hypocreales</taxon>
        <taxon>Hypocreaceae</taxon>
        <taxon>Trichoderma</taxon>
    </lineage>
</organism>
<proteinExistence type="predicted"/>
<feature type="region of interest" description="Disordered" evidence="1">
    <location>
        <begin position="133"/>
        <end position="157"/>
    </location>
</feature>
<accession>A0ABY2GVB3</accession>
<keyword evidence="2" id="KW-1133">Transmembrane helix</keyword>
<feature type="compositionally biased region" description="Low complexity" evidence="1">
    <location>
        <begin position="354"/>
        <end position="366"/>
    </location>
</feature>
<feature type="transmembrane region" description="Helical" evidence="2">
    <location>
        <begin position="223"/>
        <end position="244"/>
    </location>
</feature>
<keyword evidence="4" id="KW-1185">Reference proteome</keyword>
<feature type="region of interest" description="Disordered" evidence="1">
    <location>
        <begin position="309"/>
        <end position="522"/>
    </location>
</feature>
<evidence type="ECO:0000313" key="4">
    <source>
        <dbReference type="Proteomes" id="UP001642720"/>
    </source>
</evidence>
<reference evidence="3 4" key="1">
    <citation type="submission" date="2018-01" db="EMBL/GenBank/DDBJ databases">
        <title>Genome characterization of the sugarcane-associated fungus Trichoderma ghanense CCMA-1212 and their application in lignocelulose bioconversion.</title>
        <authorList>
            <person name="Steindorff A.S."/>
            <person name="Mendes T.D."/>
            <person name="Vilela E.S.D."/>
            <person name="Rodrigues D.S."/>
            <person name="Formighieri E.F."/>
            <person name="Melo I.S."/>
            <person name="Favaro L.C.L."/>
        </authorList>
    </citation>
    <scope>NUCLEOTIDE SEQUENCE [LARGE SCALE GENOMIC DNA]</scope>
    <source>
        <strain evidence="3 4">CCMA-1212</strain>
    </source>
</reference>
<evidence type="ECO:0000313" key="3">
    <source>
        <dbReference type="EMBL" id="TFA99234.1"/>
    </source>
</evidence>
<evidence type="ECO:0008006" key="5">
    <source>
        <dbReference type="Google" id="ProtNLM"/>
    </source>
</evidence>